<evidence type="ECO:0000313" key="2">
    <source>
        <dbReference type="Proteomes" id="UP000030697"/>
    </source>
</evidence>
<evidence type="ECO:0000313" key="1">
    <source>
        <dbReference type="EMBL" id="EWC74566.1"/>
    </source>
</evidence>
<dbReference type="Proteomes" id="UP000030697">
    <property type="component" value="Unassembled WGS sequence"/>
</dbReference>
<gene>
    <name evidence="1" type="ORF">C923_04759</name>
</gene>
<name>W7JSP1_PLAFA</name>
<reference evidence="1 2" key="1">
    <citation type="submission" date="2013-02" db="EMBL/GenBank/DDBJ databases">
        <title>The Genome Sequence of Plasmodium falciparum UGT5.1.</title>
        <authorList>
            <consortium name="The Broad Institute Genome Sequencing Platform"/>
            <consortium name="The Broad Institute Genome Sequencing Center for Infectious Disease"/>
            <person name="Neafsey D."/>
            <person name="Cheeseman I."/>
            <person name="Volkman S."/>
            <person name="Adams J."/>
            <person name="Walker B."/>
            <person name="Young S.K."/>
            <person name="Zeng Q."/>
            <person name="Gargeya S."/>
            <person name="Fitzgerald M."/>
            <person name="Haas B."/>
            <person name="Abouelleil A."/>
            <person name="Alvarado L."/>
            <person name="Arachchi H.M."/>
            <person name="Berlin A.M."/>
            <person name="Chapman S.B."/>
            <person name="Dewar J."/>
            <person name="Goldberg J."/>
            <person name="Griggs A."/>
            <person name="Gujja S."/>
            <person name="Hansen M."/>
            <person name="Howarth C."/>
            <person name="Imamovic A."/>
            <person name="Larimer J."/>
            <person name="McCowan C."/>
            <person name="Murphy C."/>
            <person name="Neiman D."/>
            <person name="Pearson M."/>
            <person name="Priest M."/>
            <person name="Roberts A."/>
            <person name="Saif S."/>
            <person name="Shea T."/>
            <person name="Sisk P."/>
            <person name="Sykes S."/>
            <person name="Wortman J."/>
            <person name="Nusbaum C."/>
            <person name="Birren B."/>
        </authorList>
    </citation>
    <scope>NUCLEOTIDE SEQUENCE [LARGE SCALE GENOMIC DNA]</scope>
    <source>
        <strain evidence="1 2">UGT5.1</strain>
    </source>
</reference>
<protein>
    <submittedName>
        <fullName evidence="1">Uncharacterized protein</fullName>
    </submittedName>
</protein>
<dbReference type="AlphaFoldDB" id="W7JSP1"/>
<organism evidence="1 2">
    <name type="scientific">Plasmodium falciparum UGT5.1</name>
    <dbReference type="NCBI Taxonomy" id="1237627"/>
    <lineage>
        <taxon>Eukaryota</taxon>
        <taxon>Sar</taxon>
        <taxon>Alveolata</taxon>
        <taxon>Apicomplexa</taxon>
        <taxon>Aconoidasida</taxon>
        <taxon>Haemosporida</taxon>
        <taxon>Plasmodiidae</taxon>
        <taxon>Plasmodium</taxon>
        <taxon>Plasmodium (Laverania)</taxon>
    </lineage>
</organism>
<accession>W7JSP1</accession>
<dbReference type="EMBL" id="KE124699">
    <property type="protein sequence ID" value="EWC74566.1"/>
    <property type="molecule type" value="Genomic_DNA"/>
</dbReference>
<proteinExistence type="predicted"/>
<sequence>MFRKYFGCTGDLYVLNEIFMNNQNVKNINIYIYIYIYIYIFYNG</sequence>